<dbReference type="Proteomes" id="UP001311232">
    <property type="component" value="Unassembled WGS sequence"/>
</dbReference>
<feature type="region of interest" description="Disordered" evidence="7">
    <location>
        <begin position="146"/>
        <end position="309"/>
    </location>
</feature>
<evidence type="ECO:0000256" key="2">
    <source>
        <dbReference type="ARBA" id="ARBA00022427"/>
    </source>
</evidence>
<dbReference type="PANTHER" id="PTHR46349:SF4">
    <property type="entry name" value="CINGULIN"/>
    <property type="match status" value="1"/>
</dbReference>
<keyword evidence="2" id="KW-0965">Cell junction</keyword>
<dbReference type="GO" id="GO:0005923">
    <property type="term" value="C:bicellular tight junction"/>
    <property type="evidence" value="ECO:0007669"/>
    <property type="project" value="TreeGrafter"/>
</dbReference>
<keyword evidence="3 6" id="KW-0175">Coiled coil</keyword>
<sequence>MGGVGVKVSRGCGIKFTKTGWAMEKSMSTQSSGRGTPVDYGVQFHFNDLYEIGRGEPLFPSLRVKPQNPLQNRCSRAGGRGFWEPGCGPERGDRGGKSFRGFPLKTQGYSSNYSSLPRRTEKAEVVAEGANVGGVGGQLGALRRAQSHGSLLDRDEGVSSDDFQLSRPPGDGKSGSYGNLDGGIGVRREREVVSSRERVAESSMWDSSHQAVSNRSLESVRNNHSYPDPRQQANEPPSYQRQTPVNRLINRFDGVTPGSQQRGLLPAQQHPRATSPLLHPKPYNSPPPSAHSSLGHGQIPGSKVPGLSANQWGLEQPRRVDPSDSQVEFAEMSFEEEQVMKTVYNILRQGSSESDAVIRNKVKSIFQKFQSLMPKENPREEWIGEKRELETKVAQLQTALREERRDSASSSDPALKAELESCLEDNLQLQEMLDRKKKELNETQSELTQLRMDRDMAETRLREMEDHLAELQDELRRENGSKTDLMSSQAQLMEVLLLKQKLEETLRQRERELTALKGALKEEVATHDREIEALREQYSADMEKLRSSMEQVSQSHAGIEAERLRVNTSVRTLQQQLEDCRDESSHWMEQFHTTRDELRSTKQELLQIRLEKEESEDELKELKEKMSTVKQQAADSSQSEALNQELKRCRADMQKVRLELEKQRTEYDKKVMEMISLKKSHQNQEAEQKYEIDRLKDQLQRAKDDYAKAQEKNKQLPSPATISELEQKLSEAQREASQLKGKLSVTEEELETAKTGLSKAQMDVNALQDAQRDQEVANTRLKEKLLRLETQLQSNATESSEAELALQTEVRSLRSELDEAKRKASRLSQEHRELALRLESTERDRETLKQTISQLEDNKRQQEKAMEKLNKEHESLNVTSKEEIQNLKVQLEEQRERTRKEVQEALRHGNDSKSELERNQLNLRRLEEEMLRQKKELQLACEERDNHQLDKELLTNRLRHLEGEVEASKNSLNEKTREIRILEDKLKRMELELEEEKSSVEMLTDRVSRSRDQIDQLRSELMQERSSKQDLELDKNAMERHLKELRNRVAEMEGQSRSSVGVSQLENKIQELEDRLRTEEREKNSMLSSQRRLERKLKELNMTLDEERQTHTEQRDQLALRVKALKRQVDEGETELERIETLRRKAQRDMEEQMELKDALQARVTTLETDLKRKTQASMRPALDSSALSSDDDDDSLYDPSTITSFLTESNLQTSSC</sequence>
<evidence type="ECO:0000256" key="6">
    <source>
        <dbReference type="SAM" id="Coils"/>
    </source>
</evidence>
<dbReference type="InterPro" id="IPR002928">
    <property type="entry name" value="Myosin_tail"/>
</dbReference>
<feature type="compositionally biased region" description="Gly residues" evidence="7">
    <location>
        <begin position="172"/>
        <end position="185"/>
    </location>
</feature>
<comment type="similarity">
    <text evidence="4">Belongs to the cingulin family.</text>
</comment>
<evidence type="ECO:0000259" key="8">
    <source>
        <dbReference type="Pfam" id="PF01576"/>
    </source>
</evidence>
<dbReference type="PANTHER" id="PTHR46349">
    <property type="entry name" value="CINGULIN-LIKE PROTEIN 1-RELATED"/>
    <property type="match status" value="1"/>
</dbReference>
<accession>A0AAV9RCE2</accession>
<name>A0AAV9RCE2_9TELE</name>
<comment type="subcellular location">
    <subcellularLocation>
        <location evidence="1">Cell junction</location>
        <location evidence="1">Tight junction</location>
    </subcellularLocation>
</comment>
<evidence type="ECO:0000256" key="5">
    <source>
        <dbReference type="ARBA" id="ARBA00044075"/>
    </source>
</evidence>
<feature type="region of interest" description="Disordered" evidence="7">
    <location>
        <begin position="1175"/>
        <end position="1199"/>
    </location>
</feature>
<evidence type="ECO:0000256" key="1">
    <source>
        <dbReference type="ARBA" id="ARBA00004435"/>
    </source>
</evidence>
<dbReference type="Pfam" id="PF01576">
    <property type="entry name" value="Myosin_tail_1"/>
    <property type="match status" value="1"/>
</dbReference>
<feature type="coiled-coil region" evidence="6">
    <location>
        <begin position="379"/>
        <end position="749"/>
    </location>
</feature>
<dbReference type="EMBL" id="JAHHUM010002052">
    <property type="protein sequence ID" value="KAK5606741.1"/>
    <property type="molecule type" value="Genomic_DNA"/>
</dbReference>
<evidence type="ECO:0000256" key="3">
    <source>
        <dbReference type="ARBA" id="ARBA00023054"/>
    </source>
</evidence>
<comment type="caution">
    <text evidence="9">The sequence shown here is derived from an EMBL/GenBank/DDBJ whole genome shotgun (WGS) entry which is preliminary data.</text>
</comment>
<dbReference type="Gene3D" id="1.10.287.1490">
    <property type="match status" value="1"/>
</dbReference>
<feature type="domain" description="Myosin tail" evidence="8">
    <location>
        <begin position="920"/>
        <end position="1169"/>
    </location>
</feature>
<feature type="compositionally biased region" description="Polar residues" evidence="7">
    <location>
        <begin position="204"/>
        <end position="245"/>
    </location>
</feature>
<reference evidence="9 10" key="1">
    <citation type="submission" date="2021-06" db="EMBL/GenBank/DDBJ databases">
        <authorList>
            <person name="Palmer J.M."/>
        </authorList>
    </citation>
    <scope>NUCLEOTIDE SEQUENCE [LARGE SCALE GENOMIC DNA]</scope>
    <source>
        <strain evidence="9 10">MEX-2019</strain>
        <tissue evidence="9">Muscle</tissue>
    </source>
</reference>
<dbReference type="GO" id="GO:0008017">
    <property type="term" value="F:microtubule binding"/>
    <property type="evidence" value="ECO:0007669"/>
    <property type="project" value="TreeGrafter"/>
</dbReference>
<evidence type="ECO:0000313" key="9">
    <source>
        <dbReference type="EMBL" id="KAK5606741.1"/>
    </source>
</evidence>
<organism evidence="9 10">
    <name type="scientific">Crenichthys baileyi</name>
    <name type="common">White River springfish</name>
    <dbReference type="NCBI Taxonomy" id="28760"/>
    <lineage>
        <taxon>Eukaryota</taxon>
        <taxon>Metazoa</taxon>
        <taxon>Chordata</taxon>
        <taxon>Craniata</taxon>
        <taxon>Vertebrata</taxon>
        <taxon>Euteleostomi</taxon>
        <taxon>Actinopterygii</taxon>
        <taxon>Neopterygii</taxon>
        <taxon>Teleostei</taxon>
        <taxon>Neoteleostei</taxon>
        <taxon>Acanthomorphata</taxon>
        <taxon>Ovalentaria</taxon>
        <taxon>Atherinomorphae</taxon>
        <taxon>Cyprinodontiformes</taxon>
        <taxon>Goodeidae</taxon>
        <taxon>Crenichthys</taxon>
    </lineage>
</organism>
<evidence type="ECO:0000256" key="7">
    <source>
        <dbReference type="SAM" id="MobiDB-lite"/>
    </source>
</evidence>
<dbReference type="GO" id="GO:0000226">
    <property type="term" value="P:microtubule cytoskeleton organization"/>
    <property type="evidence" value="ECO:0007669"/>
    <property type="project" value="TreeGrafter"/>
</dbReference>
<gene>
    <name evidence="9" type="ORF">CRENBAI_016086</name>
</gene>
<dbReference type="GO" id="GO:0016459">
    <property type="term" value="C:myosin complex"/>
    <property type="evidence" value="ECO:0007669"/>
    <property type="project" value="InterPro"/>
</dbReference>
<keyword evidence="2" id="KW-0796">Tight junction</keyword>
<feature type="compositionally biased region" description="Basic and acidic residues" evidence="7">
    <location>
        <begin position="186"/>
        <end position="200"/>
    </location>
</feature>
<proteinExistence type="inferred from homology"/>
<dbReference type="AlphaFoldDB" id="A0AAV9RCE2"/>
<keyword evidence="10" id="KW-1185">Reference proteome</keyword>
<evidence type="ECO:0000313" key="10">
    <source>
        <dbReference type="Proteomes" id="UP001311232"/>
    </source>
</evidence>
<evidence type="ECO:0000256" key="4">
    <source>
        <dbReference type="ARBA" id="ARBA00038467"/>
    </source>
</evidence>
<protein>
    <recommendedName>
        <fullName evidence="5">Cingulin</fullName>
    </recommendedName>
</protein>